<dbReference type="AlphaFoldDB" id="A0A5B7SNX8"/>
<keyword evidence="4" id="KW-1185">Reference proteome</keyword>
<feature type="signal peptide" evidence="1">
    <location>
        <begin position="1"/>
        <end position="20"/>
    </location>
</feature>
<evidence type="ECO:0000313" key="4">
    <source>
        <dbReference type="Proteomes" id="UP000310017"/>
    </source>
</evidence>
<feature type="domain" description="BIG2" evidence="2">
    <location>
        <begin position="339"/>
        <end position="415"/>
    </location>
</feature>
<dbReference type="PROSITE" id="PS51257">
    <property type="entry name" value="PROKAR_LIPOPROTEIN"/>
    <property type="match status" value="1"/>
</dbReference>
<dbReference type="InterPro" id="IPR003343">
    <property type="entry name" value="Big_2"/>
</dbReference>
<dbReference type="InterPro" id="IPR038707">
    <property type="entry name" value="TraQ_sf"/>
</dbReference>
<dbReference type="KEGG" id="asag:FGM00_09505"/>
<dbReference type="RefSeq" id="WP_138852681.1">
    <property type="nucleotide sequence ID" value="NZ_CP040710.1"/>
</dbReference>
<organism evidence="3 4">
    <name type="scientific">Aggregatimonas sangjinii</name>
    <dbReference type="NCBI Taxonomy" id="2583587"/>
    <lineage>
        <taxon>Bacteria</taxon>
        <taxon>Pseudomonadati</taxon>
        <taxon>Bacteroidota</taxon>
        <taxon>Flavobacteriia</taxon>
        <taxon>Flavobacteriales</taxon>
        <taxon>Flavobacteriaceae</taxon>
        <taxon>Aggregatimonas</taxon>
    </lineage>
</organism>
<dbReference type="Pfam" id="PF16403">
    <property type="entry name" value="Bact_surface_Ig-like"/>
    <property type="match status" value="3"/>
</dbReference>
<dbReference type="Gene3D" id="2.60.40.2340">
    <property type="match status" value="2"/>
</dbReference>
<dbReference type="SUPFAM" id="SSF49373">
    <property type="entry name" value="Invasin/intimin cell-adhesion fragments"/>
    <property type="match status" value="3"/>
</dbReference>
<accession>A0A5B7SNX8</accession>
<evidence type="ECO:0000256" key="1">
    <source>
        <dbReference type="SAM" id="SignalP"/>
    </source>
</evidence>
<dbReference type="PANTHER" id="PTHR23019:SF0">
    <property type="entry name" value="NUCLEAR PORE MEMBRANE GLYCOPROTEIN 210"/>
    <property type="match status" value="1"/>
</dbReference>
<dbReference type="Pfam" id="PF02368">
    <property type="entry name" value="Big_2"/>
    <property type="match status" value="2"/>
</dbReference>
<feature type="domain" description="BIG2" evidence="2">
    <location>
        <begin position="248"/>
        <end position="328"/>
    </location>
</feature>
<feature type="chain" id="PRO_5022910073" evidence="1">
    <location>
        <begin position="21"/>
        <end position="1139"/>
    </location>
</feature>
<evidence type="ECO:0000313" key="3">
    <source>
        <dbReference type="EMBL" id="QCX00335.1"/>
    </source>
</evidence>
<keyword evidence="1" id="KW-0732">Signal</keyword>
<name>A0A5B7SNX8_9FLAO</name>
<evidence type="ECO:0000259" key="2">
    <source>
        <dbReference type="SMART" id="SM00635"/>
    </source>
</evidence>
<dbReference type="OrthoDB" id="9805017at2"/>
<proteinExistence type="predicted"/>
<dbReference type="InterPro" id="IPR032179">
    <property type="entry name" value="Cry22Aa_Ig-like"/>
</dbReference>
<gene>
    <name evidence="3" type="ORF">FGM00_09505</name>
</gene>
<dbReference type="Proteomes" id="UP000310017">
    <property type="component" value="Chromosome"/>
</dbReference>
<protein>
    <submittedName>
        <fullName evidence="3">DUF5011 domain-containing protein</fullName>
    </submittedName>
</protein>
<dbReference type="InterPro" id="IPR013783">
    <property type="entry name" value="Ig-like_fold"/>
</dbReference>
<dbReference type="Gene3D" id="2.60.40.10">
    <property type="entry name" value="Immunoglobulins"/>
    <property type="match status" value="3"/>
</dbReference>
<reference evidence="3 4" key="1">
    <citation type="submission" date="2019-05" db="EMBL/GenBank/DDBJ databases">
        <title>Genome sequencing of F202Z8.</title>
        <authorList>
            <person name="Kwon Y.M."/>
        </authorList>
    </citation>
    <scope>NUCLEOTIDE SEQUENCE [LARGE SCALE GENOMIC DNA]</scope>
    <source>
        <strain evidence="3 4">F202Z8</strain>
    </source>
</reference>
<dbReference type="SMART" id="SM00635">
    <property type="entry name" value="BID_2"/>
    <property type="match status" value="3"/>
</dbReference>
<dbReference type="InterPro" id="IPR008964">
    <property type="entry name" value="Invasin/intimin_cell_adhesion"/>
</dbReference>
<dbReference type="EMBL" id="CP040710">
    <property type="protein sequence ID" value="QCX00335.1"/>
    <property type="molecule type" value="Genomic_DNA"/>
</dbReference>
<dbReference type="Pfam" id="PF17963">
    <property type="entry name" value="Big_9"/>
    <property type="match status" value="1"/>
</dbReference>
<dbReference type="PANTHER" id="PTHR23019">
    <property type="entry name" value="NUCLEAR PORE MEMBRANE GLYCOPROTEIN GP210-RELATED"/>
    <property type="match status" value="1"/>
</dbReference>
<feature type="domain" description="BIG2" evidence="2">
    <location>
        <begin position="702"/>
        <end position="779"/>
    </location>
</feature>
<dbReference type="Gene3D" id="2.60.40.2410">
    <property type="entry name" value="Uncharacterised protein PF12988, DUF3872"/>
    <property type="match status" value="2"/>
</dbReference>
<dbReference type="InterPro" id="IPR045197">
    <property type="entry name" value="NUP210-like"/>
</dbReference>
<dbReference type="Gene3D" id="2.60.40.1080">
    <property type="match status" value="3"/>
</dbReference>
<sequence length="1139" mass="119753">MKKSLQSLLSFCCLFLVALACTKDVGLVTEVEFQLLEEHTSDGFVNQGLPTTFTIVPEEMLENYKYDISYEILEGNGYFENLDGSRWETGTGKGLDLSMPITTSLLYMGTEPGTHRLTVVATDNFGFKEELELGYNLDNVSARWEASSELAEIELGKSADISLLFEPVDAALGVAYEARLEFTSGSGTLARIQEEDYLLEGDYASIAPGTYPFTFTPSELGLQELVFVLRDSNGQELRETLSFNVAEVIRVISIFLGEDDTIELQLGDLVAPDITFDPPNATDQGIILVSDNPDVILIDENNFCIAVGLGTATVTVTSISNPDVTDTIVVTVGEADRTPVTSITITQENPEAQGAVRQLIATVLPAEATDMSVTWSSSDDTVATIDANGLLTGLEAGTVTITATSVSDSEVVDTIEVNISGGALQDGNDITAFELPGQNSSTIDAETHTITVNVTEGTELNTAPSALSISGEATIDPGIGAVRDFNAARTYTVTAGNGTAQVWTVNVTVSPPVGSAENDIVSFALPVQNNVDIDDVDHTVTVNVPDGTLLSDIAPLTLAISPEATVSPLVSEIQDFESPVQYTVTAGDGTVQVWTVNVTVAANQPPVATDDTAAVALGETVSIAVLANDTDPDTPSSQFEITGVIGVQPENAGSFTVEGQEMVFTSSGEYSGEATFGYTVNDGNDGNDDSAIVTVTISDGILITGITLTPAEFTLNVGQTSELGIQITPTNATNQNVTWSSNDETVATVSATGEITAISAGEAEITASSNDAGNVSQTALVTVISPDTTAPEIQLTGGTVTLTVGDTFVDPGYSASDDQDGDLTEQVVIGGDLDMSVADTYTVTYNVRDLAGNEAVERTRTVIVEPALDTTAPEIQLTGGTVTFTVGDTFVDPGYSASDDQDGDLTEQVVIGGDLDMSVADTYTVTYNVRDLAGNEAVERTRTVIVEPALDTTAPEIQLTGGTVTFTVGDTFVDPGYSASDDQDGDLTEQVVIGGDLDMSVADTYTVTYNVRDLAGNEAVERTRTVIVEQPNVLFSVEDGEFTLRSLSVSDVSRAWTGRVTIYNQATSFTLSVDSFLGTSTSFTIDGVQYSVSAPFPGGGDNLTETTAVFEPGVYDYEFRVTISNPGFSGGGSVGANTN</sequence>